<comment type="caution">
    <text evidence="2">The sequence shown here is derived from an EMBL/GenBank/DDBJ whole genome shotgun (WGS) entry which is preliminary data.</text>
</comment>
<evidence type="ECO:0000256" key="1">
    <source>
        <dbReference type="SAM" id="MobiDB-lite"/>
    </source>
</evidence>
<reference evidence="2" key="1">
    <citation type="submission" date="2023-07" db="EMBL/GenBank/DDBJ databases">
        <title>Chromosome-level Genome Assembly of Striped Snakehead (Channa striata).</title>
        <authorList>
            <person name="Liu H."/>
        </authorList>
    </citation>
    <scope>NUCLEOTIDE SEQUENCE</scope>
    <source>
        <strain evidence="2">Gz</strain>
        <tissue evidence="2">Muscle</tissue>
    </source>
</reference>
<keyword evidence="3" id="KW-1185">Reference proteome</keyword>
<organism evidence="2 3">
    <name type="scientific">Channa striata</name>
    <name type="common">Snakehead murrel</name>
    <name type="synonym">Ophicephalus striatus</name>
    <dbReference type="NCBI Taxonomy" id="64152"/>
    <lineage>
        <taxon>Eukaryota</taxon>
        <taxon>Metazoa</taxon>
        <taxon>Chordata</taxon>
        <taxon>Craniata</taxon>
        <taxon>Vertebrata</taxon>
        <taxon>Euteleostomi</taxon>
        <taxon>Actinopterygii</taxon>
        <taxon>Neopterygii</taxon>
        <taxon>Teleostei</taxon>
        <taxon>Neoteleostei</taxon>
        <taxon>Acanthomorphata</taxon>
        <taxon>Anabantaria</taxon>
        <taxon>Anabantiformes</taxon>
        <taxon>Channoidei</taxon>
        <taxon>Channidae</taxon>
        <taxon>Channa</taxon>
    </lineage>
</organism>
<proteinExistence type="predicted"/>
<feature type="compositionally biased region" description="Acidic residues" evidence="1">
    <location>
        <begin position="82"/>
        <end position="94"/>
    </location>
</feature>
<accession>A0AA88NBZ0</accession>
<protein>
    <submittedName>
        <fullName evidence="2">Uncharacterized protein</fullName>
    </submittedName>
</protein>
<evidence type="ECO:0000313" key="3">
    <source>
        <dbReference type="Proteomes" id="UP001187415"/>
    </source>
</evidence>
<feature type="region of interest" description="Disordered" evidence="1">
    <location>
        <begin position="64"/>
        <end position="109"/>
    </location>
</feature>
<dbReference type="AlphaFoldDB" id="A0AA88NBZ0"/>
<sequence>MDQAVRPPQARLSHHRGTLHYGKEGLEGGGESGEAAPHPPPQDPDQDSERVFLLQATSPLRVTALLTNKHREKNPTQNQQAELEEGEEGAGEGEADARLGPQQMGPDES</sequence>
<gene>
    <name evidence="2" type="ORF">Q5P01_004547</name>
</gene>
<feature type="region of interest" description="Disordered" evidence="1">
    <location>
        <begin position="1"/>
        <end position="50"/>
    </location>
</feature>
<evidence type="ECO:0000313" key="2">
    <source>
        <dbReference type="EMBL" id="KAK2855812.1"/>
    </source>
</evidence>
<dbReference type="Proteomes" id="UP001187415">
    <property type="component" value="Unassembled WGS sequence"/>
</dbReference>
<dbReference type="EMBL" id="JAUPFM010000003">
    <property type="protein sequence ID" value="KAK2855812.1"/>
    <property type="molecule type" value="Genomic_DNA"/>
</dbReference>
<name>A0AA88NBZ0_CHASR</name>